<evidence type="ECO:0000313" key="2">
    <source>
        <dbReference type="Proteomes" id="UP001139411"/>
    </source>
</evidence>
<dbReference type="Gene3D" id="1.10.1740.10">
    <property type="match status" value="1"/>
</dbReference>
<evidence type="ECO:0000313" key="1">
    <source>
        <dbReference type="EMBL" id="MCF2501430.1"/>
    </source>
</evidence>
<name>A0A9X1TVM1_9BACT</name>
<organism evidence="1 2">
    <name type="scientific">Dyadobacter chenhuakuii</name>
    <dbReference type="NCBI Taxonomy" id="2909339"/>
    <lineage>
        <taxon>Bacteria</taxon>
        <taxon>Pseudomonadati</taxon>
        <taxon>Bacteroidota</taxon>
        <taxon>Cytophagia</taxon>
        <taxon>Cytophagales</taxon>
        <taxon>Spirosomataceae</taxon>
        <taxon>Dyadobacter</taxon>
    </lineage>
</organism>
<reference evidence="1" key="1">
    <citation type="submission" date="2022-01" db="EMBL/GenBank/DDBJ databases">
        <title>Novel species in genus Dyadobacter.</title>
        <authorList>
            <person name="Ma C."/>
        </authorList>
    </citation>
    <scope>NUCLEOTIDE SEQUENCE</scope>
    <source>
        <strain evidence="1">CY357</strain>
    </source>
</reference>
<dbReference type="SUPFAM" id="SSF51011">
    <property type="entry name" value="Glycosyl hydrolase domain"/>
    <property type="match status" value="1"/>
</dbReference>
<dbReference type="Gene3D" id="3.20.20.80">
    <property type="entry name" value="Glycosidases"/>
    <property type="match status" value="2"/>
</dbReference>
<sequence length="462" mass="52511">MDNNQIVTALFDAVQNNNLDIADADKKFYTKLVLHAAEIRDLYTQLYNDHPESSANFTKLIEVLISAHLSRPQDLKERDNRKSENWYLSNELAGMHIQTEGLNDTLNNLAKRLPYLQDLGINVLHLTQVKENLNEVTRVIHEHSMYLMLDLALKDKDRSDYSQSASIVNLLQEIFLCANHGADILRINAPDFQDAQSQIHTTLQLIKQCLQVTAPGLALAVKATASSEEALKFFGEGRYSAKECDFVYNDTQMSLQWDALASGQVTAMIEAETILTEKPFGTTWINFVIPDDNENSTTLASLCGLDKAIQEKSEMQISMAIQRILLMQANSFFLGGLPFLSYENEVEGNVQNEIFSGIKRLLQIRKSLDVVSDTKNTRWLPRHNIHIAGFVRNGREKALYCIFNYSNESAYLTWQAFRHNGMAPEKLYDHWREICVEPGNDAEFLVLEPYGFYLMEVVADKA</sequence>
<dbReference type="EMBL" id="JAKFFV010000020">
    <property type="protein sequence ID" value="MCF2501430.1"/>
    <property type="molecule type" value="Genomic_DNA"/>
</dbReference>
<dbReference type="RefSeq" id="WP_235179590.1">
    <property type="nucleotide sequence ID" value="NZ_JAKFFV010000020.1"/>
</dbReference>
<dbReference type="AlphaFoldDB" id="A0A9X1TVM1"/>
<dbReference type="SUPFAM" id="SSF51445">
    <property type="entry name" value="(Trans)glycosidases"/>
    <property type="match status" value="1"/>
</dbReference>
<comment type="caution">
    <text evidence="1">The sequence shown here is derived from an EMBL/GenBank/DDBJ whole genome shotgun (WGS) entry which is preliminary data.</text>
</comment>
<accession>A0A9X1TVM1</accession>
<proteinExistence type="predicted"/>
<protein>
    <submittedName>
        <fullName evidence="1">Uncharacterized protein</fullName>
    </submittedName>
</protein>
<dbReference type="Proteomes" id="UP001139411">
    <property type="component" value="Unassembled WGS sequence"/>
</dbReference>
<dbReference type="InterPro" id="IPR017853">
    <property type="entry name" value="GH"/>
</dbReference>
<gene>
    <name evidence="1" type="ORF">L0661_24140</name>
</gene>